<evidence type="ECO:0000259" key="8">
    <source>
        <dbReference type="Pfam" id="PF00082"/>
    </source>
</evidence>
<feature type="compositionally biased region" description="Basic and acidic residues" evidence="6">
    <location>
        <begin position="114"/>
        <end position="140"/>
    </location>
</feature>
<dbReference type="AlphaFoldDB" id="A0A841J0Z4"/>
<dbReference type="GO" id="GO:0004252">
    <property type="term" value="F:serine-type endopeptidase activity"/>
    <property type="evidence" value="ECO:0007669"/>
    <property type="project" value="UniProtKB-UniRule"/>
</dbReference>
<evidence type="ECO:0000256" key="6">
    <source>
        <dbReference type="SAM" id="MobiDB-lite"/>
    </source>
</evidence>
<comment type="similarity">
    <text evidence="1 5">Belongs to the peptidase S8 family.</text>
</comment>
<keyword evidence="7" id="KW-0732">Signal</keyword>
<keyword evidence="3 5" id="KW-0378">Hydrolase</keyword>
<evidence type="ECO:0000313" key="9">
    <source>
        <dbReference type="EMBL" id="MBB6124603.1"/>
    </source>
</evidence>
<feature type="region of interest" description="Disordered" evidence="6">
    <location>
        <begin position="114"/>
        <end position="144"/>
    </location>
</feature>
<dbReference type="InterPro" id="IPR000209">
    <property type="entry name" value="Peptidase_S8/S53_dom"/>
</dbReference>
<name>A0A841J0Z4_9SPHN</name>
<dbReference type="Gene3D" id="3.40.50.200">
    <property type="entry name" value="Peptidase S8/S53 domain"/>
    <property type="match status" value="1"/>
</dbReference>
<keyword evidence="2 5" id="KW-0645">Protease</keyword>
<proteinExistence type="inferred from homology"/>
<dbReference type="GO" id="GO:0006508">
    <property type="term" value="P:proteolysis"/>
    <property type="evidence" value="ECO:0007669"/>
    <property type="project" value="UniProtKB-KW"/>
</dbReference>
<evidence type="ECO:0000256" key="4">
    <source>
        <dbReference type="ARBA" id="ARBA00022825"/>
    </source>
</evidence>
<sequence length="493" mass="51971">MKAVSYHIGNALALAITAVVAGGGALTWAKDDPGSGGDDKAQRAIERAAREAGRAQERADKDAARYAQDRARITERADKDPVKAAEELTRLEADRAKDEAKAAEDADKVAADFEEEQRKAAEDAARDAQRASEGADDRGENYGSSAEMHNLAENESPQFDRRGFPVRHGEVVGLNMKPEKLSEAQRQGFRLIAEEHLPALGTQLVRLAAPDGVEAQDALRRVRQIDPDGVYDYVHFYGLQYQPSGGSSGVAGTVVLPRKSEKLTIGMIDTGVVGHPSLKGASIKTRDFASGQGTPPVDHGTAIASILVSEGSSSLYVANIFRGGETGAPYTSAEAVVKALEWMVASHVPVVNISLAGPRNAVLDALIQRASGTGMAIVAAAGNGGPTAPPAYPAALRPVVAVTAVDRNMHIYRYANQGRYITVAARGVGEPAAQAKGGIGQFSGTSFATPHIAAWMARCMKSGADDCSAKLRRNAHDLGDPGYDTVYGFGYVP</sequence>
<dbReference type="InterPro" id="IPR050131">
    <property type="entry name" value="Peptidase_S8_subtilisin-like"/>
</dbReference>
<evidence type="ECO:0000256" key="7">
    <source>
        <dbReference type="SAM" id="SignalP"/>
    </source>
</evidence>
<dbReference type="CDD" id="cd05561">
    <property type="entry name" value="Peptidases_S8_4"/>
    <property type="match status" value="1"/>
</dbReference>
<keyword evidence="4 5" id="KW-0720">Serine protease</keyword>
<feature type="active site" description="Charge relay system" evidence="5">
    <location>
        <position position="269"/>
    </location>
</feature>
<organism evidence="9 10">
    <name type="scientific">Sphingobium subterraneum</name>
    <dbReference type="NCBI Taxonomy" id="627688"/>
    <lineage>
        <taxon>Bacteria</taxon>
        <taxon>Pseudomonadati</taxon>
        <taxon>Pseudomonadota</taxon>
        <taxon>Alphaproteobacteria</taxon>
        <taxon>Sphingomonadales</taxon>
        <taxon>Sphingomonadaceae</taxon>
        <taxon>Sphingobium</taxon>
    </lineage>
</organism>
<evidence type="ECO:0000256" key="2">
    <source>
        <dbReference type="ARBA" id="ARBA00022670"/>
    </source>
</evidence>
<feature type="active site" description="Charge relay system" evidence="5">
    <location>
        <position position="446"/>
    </location>
</feature>
<evidence type="ECO:0000256" key="3">
    <source>
        <dbReference type="ARBA" id="ARBA00022801"/>
    </source>
</evidence>
<dbReference type="PROSITE" id="PS51892">
    <property type="entry name" value="SUBTILASE"/>
    <property type="match status" value="1"/>
</dbReference>
<dbReference type="EMBL" id="JACIJP010000003">
    <property type="protein sequence ID" value="MBB6124603.1"/>
    <property type="molecule type" value="Genomic_DNA"/>
</dbReference>
<evidence type="ECO:0000256" key="5">
    <source>
        <dbReference type="PROSITE-ProRule" id="PRU01240"/>
    </source>
</evidence>
<dbReference type="PROSITE" id="PS00138">
    <property type="entry name" value="SUBTILASE_SER"/>
    <property type="match status" value="1"/>
</dbReference>
<gene>
    <name evidence="9" type="ORF">FHS92_002348</name>
</gene>
<feature type="active site" description="Charge relay system" evidence="5">
    <location>
        <position position="299"/>
    </location>
</feature>
<comment type="caution">
    <text evidence="9">The sequence shown here is derived from an EMBL/GenBank/DDBJ whole genome shotgun (WGS) entry which is preliminary data.</text>
</comment>
<dbReference type="Pfam" id="PF00082">
    <property type="entry name" value="Peptidase_S8"/>
    <property type="match status" value="1"/>
</dbReference>
<dbReference type="InterPro" id="IPR023828">
    <property type="entry name" value="Peptidase_S8_Ser-AS"/>
</dbReference>
<evidence type="ECO:0000313" key="10">
    <source>
        <dbReference type="Proteomes" id="UP000552700"/>
    </source>
</evidence>
<evidence type="ECO:0000256" key="1">
    <source>
        <dbReference type="ARBA" id="ARBA00011073"/>
    </source>
</evidence>
<feature type="signal peptide" evidence="7">
    <location>
        <begin position="1"/>
        <end position="21"/>
    </location>
</feature>
<dbReference type="RefSeq" id="WP_246351949.1">
    <property type="nucleotide sequence ID" value="NZ_JACIJP010000003.1"/>
</dbReference>
<keyword evidence="10" id="KW-1185">Reference proteome</keyword>
<dbReference type="Proteomes" id="UP000552700">
    <property type="component" value="Unassembled WGS sequence"/>
</dbReference>
<dbReference type="SUPFAM" id="SSF52743">
    <property type="entry name" value="Subtilisin-like"/>
    <property type="match status" value="1"/>
</dbReference>
<feature type="domain" description="Peptidase S8/S53" evidence="8">
    <location>
        <begin position="262"/>
        <end position="490"/>
    </location>
</feature>
<protein>
    <recommendedName>
        <fullName evidence="8">Peptidase S8/S53 domain-containing protein</fullName>
    </recommendedName>
</protein>
<dbReference type="InterPro" id="IPR036852">
    <property type="entry name" value="Peptidase_S8/S53_dom_sf"/>
</dbReference>
<dbReference type="PANTHER" id="PTHR43806:SF11">
    <property type="entry name" value="CEREVISIN-RELATED"/>
    <property type="match status" value="1"/>
</dbReference>
<accession>A0A841J0Z4</accession>
<feature type="region of interest" description="Disordered" evidence="6">
    <location>
        <begin position="28"/>
        <end position="85"/>
    </location>
</feature>
<feature type="compositionally biased region" description="Basic and acidic residues" evidence="6">
    <location>
        <begin position="29"/>
        <end position="85"/>
    </location>
</feature>
<feature type="chain" id="PRO_5032817478" description="Peptidase S8/S53 domain-containing protein" evidence="7">
    <location>
        <begin position="22"/>
        <end position="493"/>
    </location>
</feature>
<dbReference type="PANTHER" id="PTHR43806">
    <property type="entry name" value="PEPTIDASE S8"/>
    <property type="match status" value="1"/>
</dbReference>
<reference evidence="9 10" key="1">
    <citation type="submission" date="2020-08" db="EMBL/GenBank/DDBJ databases">
        <title>Genomic Encyclopedia of Type Strains, Phase IV (KMG-IV): sequencing the most valuable type-strain genomes for metagenomic binning, comparative biology and taxonomic classification.</title>
        <authorList>
            <person name="Goeker M."/>
        </authorList>
    </citation>
    <scope>NUCLEOTIDE SEQUENCE [LARGE SCALE GENOMIC DNA]</scope>
    <source>
        <strain evidence="9 10">DSM 102255</strain>
    </source>
</reference>